<feature type="domain" description="Glucose-methanol-choline oxidoreductase C-terminal" evidence="3">
    <location>
        <begin position="98"/>
        <end position="168"/>
    </location>
</feature>
<dbReference type="PANTHER" id="PTHR11552:SF213">
    <property type="entry name" value="DEHYDROGENASE, PUTATIVE-RELATED"/>
    <property type="match status" value="1"/>
</dbReference>
<proteinExistence type="inferred from homology"/>
<dbReference type="GO" id="GO:0050660">
    <property type="term" value="F:flavin adenine dinucleotide binding"/>
    <property type="evidence" value="ECO:0007669"/>
    <property type="project" value="InterPro"/>
</dbReference>
<organism evidence="4 5">
    <name type="scientific">Colletotrichum higginsianum</name>
    <dbReference type="NCBI Taxonomy" id="80884"/>
    <lineage>
        <taxon>Eukaryota</taxon>
        <taxon>Fungi</taxon>
        <taxon>Dikarya</taxon>
        <taxon>Ascomycota</taxon>
        <taxon>Pezizomycotina</taxon>
        <taxon>Sordariomycetes</taxon>
        <taxon>Hypocreomycetidae</taxon>
        <taxon>Glomerellales</taxon>
        <taxon>Glomerellaceae</taxon>
        <taxon>Colletotrichum</taxon>
        <taxon>Colletotrichum destructivum species complex</taxon>
    </lineage>
</organism>
<comment type="caution">
    <text evidence="4">The sequence shown here is derived from an EMBL/GenBank/DDBJ whole genome shotgun (WGS) entry which is preliminary data.</text>
</comment>
<dbReference type="InterPro" id="IPR007867">
    <property type="entry name" value="GMC_OxRtase_C"/>
</dbReference>
<sequence length="184" mass="19701">MNGTYDGEDSCFNQWQAGIGGLKGGSIRPTASRSGTSSTCRRQRTAIRTCSRTTRNSPGVVNLTSANPRDTPDIALHSFFVGVSGEEDLQARIWPPKQVSSEAKMKQFAEDEARGHHASCIAPIGADDNPQAVLDSNFKVHGVDGLRVVSASIFPKIPGFYVVLGIYMASKKATDVIFAEAQVA</sequence>
<dbReference type="Gene3D" id="3.30.560.10">
    <property type="entry name" value="Glucose Oxidase, domain 3"/>
    <property type="match status" value="1"/>
</dbReference>
<feature type="compositionally biased region" description="Polar residues" evidence="2">
    <location>
        <begin position="29"/>
        <end position="45"/>
    </location>
</feature>
<name>A0A4T0WBD1_9PEZI</name>
<dbReference type="EMBL" id="MWPZ01000003">
    <property type="protein sequence ID" value="TID02627.1"/>
    <property type="molecule type" value="Genomic_DNA"/>
</dbReference>
<protein>
    <submittedName>
        <fullName evidence="4">Oxygen-dependent choline dehydrogenase</fullName>
    </submittedName>
</protein>
<dbReference type="Proteomes" id="UP000305883">
    <property type="component" value="Unassembled WGS sequence"/>
</dbReference>
<evidence type="ECO:0000259" key="3">
    <source>
        <dbReference type="Pfam" id="PF05199"/>
    </source>
</evidence>
<dbReference type="InterPro" id="IPR036188">
    <property type="entry name" value="FAD/NAD-bd_sf"/>
</dbReference>
<evidence type="ECO:0000256" key="2">
    <source>
        <dbReference type="SAM" id="MobiDB-lite"/>
    </source>
</evidence>
<dbReference type="SUPFAM" id="SSF51905">
    <property type="entry name" value="FAD/NAD(P)-binding domain"/>
    <property type="match status" value="1"/>
</dbReference>
<dbReference type="OrthoDB" id="269227at2759"/>
<dbReference type="Pfam" id="PF05199">
    <property type="entry name" value="GMC_oxred_C"/>
    <property type="match status" value="1"/>
</dbReference>
<evidence type="ECO:0000313" key="5">
    <source>
        <dbReference type="Proteomes" id="UP000305883"/>
    </source>
</evidence>
<dbReference type="GO" id="GO:0016614">
    <property type="term" value="F:oxidoreductase activity, acting on CH-OH group of donors"/>
    <property type="evidence" value="ECO:0007669"/>
    <property type="project" value="InterPro"/>
</dbReference>
<dbReference type="AlphaFoldDB" id="A0A4T0WBD1"/>
<comment type="similarity">
    <text evidence="1">Belongs to the GMC oxidoreductase family.</text>
</comment>
<dbReference type="InterPro" id="IPR012132">
    <property type="entry name" value="GMC_OxRdtase"/>
</dbReference>
<accession>A0A4T0WBD1</accession>
<evidence type="ECO:0000313" key="4">
    <source>
        <dbReference type="EMBL" id="TID02627.1"/>
    </source>
</evidence>
<reference evidence="4 5" key="1">
    <citation type="journal article" date="2019" name="Genome Biol. Evol.">
        <title>Genomic Plasticity Mediated by Transposable Elements in the Plant Pathogenic Fungus Colletotrichum higginsianum.</title>
        <authorList>
            <person name="Tsushima A."/>
            <person name="Gan P."/>
            <person name="Kumakura N."/>
            <person name="Narusaka M."/>
            <person name="Takano Y."/>
            <person name="Narusaka Y."/>
            <person name="Shirasu K."/>
        </authorList>
    </citation>
    <scope>NUCLEOTIDE SEQUENCE [LARGE SCALE GENOMIC DNA]</scope>
    <source>
        <strain evidence="4 5">MAFF305635-RFP</strain>
    </source>
</reference>
<evidence type="ECO:0000256" key="1">
    <source>
        <dbReference type="ARBA" id="ARBA00010790"/>
    </source>
</evidence>
<gene>
    <name evidence="4" type="ORF">CH35J_003790</name>
</gene>
<feature type="region of interest" description="Disordered" evidence="2">
    <location>
        <begin position="22"/>
        <end position="45"/>
    </location>
</feature>
<dbReference type="PANTHER" id="PTHR11552">
    <property type="entry name" value="GLUCOSE-METHANOL-CHOLINE GMC OXIDOREDUCTASE"/>
    <property type="match status" value="1"/>
</dbReference>
<dbReference type="Gene3D" id="3.50.50.60">
    <property type="entry name" value="FAD/NAD(P)-binding domain"/>
    <property type="match status" value="1"/>
</dbReference>